<dbReference type="EMBL" id="FUYJ01000001">
    <property type="protein sequence ID" value="SKA90641.1"/>
    <property type="molecule type" value="Genomic_DNA"/>
</dbReference>
<name>A0A1T4XNF0_9BACL</name>
<dbReference type="PROSITE" id="PS51257">
    <property type="entry name" value="PROKAR_LIPOPROTEIN"/>
    <property type="match status" value="1"/>
</dbReference>
<dbReference type="RefSeq" id="WP_009497472.1">
    <property type="nucleotide sequence ID" value="NZ_FUYJ01000001.1"/>
</dbReference>
<evidence type="ECO:0008006" key="5">
    <source>
        <dbReference type="Google" id="ProtNLM"/>
    </source>
</evidence>
<reference evidence="4" key="1">
    <citation type="submission" date="2017-02" db="EMBL/GenBank/DDBJ databases">
        <authorList>
            <person name="Varghese N."/>
            <person name="Submissions S."/>
        </authorList>
    </citation>
    <scope>NUCLEOTIDE SEQUENCE [LARGE SCALE GENOMIC DNA]</scope>
    <source>
        <strain evidence="4">DSM 23966</strain>
    </source>
</reference>
<evidence type="ECO:0000256" key="1">
    <source>
        <dbReference type="SAM" id="MobiDB-lite"/>
    </source>
</evidence>
<keyword evidence="4" id="KW-1185">Reference proteome</keyword>
<feature type="chain" id="PRO_5010536087" description="Lipoprotein" evidence="2">
    <location>
        <begin position="25"/>
        <end position="205"/>
    </location>
</feature>
<dbReference type="AlphaFoldDB" id="A0A1T4XNF0"/>
<feature type="region of interest" description="Disordered" evidence="1">
    <location>
        <begin position="21"/>
        <end position="51"/>
    </location>
</feature>
<accession>A0A1T4XNF0</accession>
<feature type="signal peptide" evidence="2">
    <location>
        <begin position="1"/>
        <end position="24"/>
    </location>
</feature>
<sequence length="205" mass="23007">MRKVLYSGVIASILLVSCDSTNQADPPKETMEETPSGSSATAAPTERKPTKDVVFSVEGQDETIKMDLMEGRESLYSFYVDKERYQFERLENFDVLTPVEPLPDSYPEVKMEIRYIHNQSPDEVKEEVKKDLSFTVEEETVTSPVQATSLHGTSGIEPDSQVFMAYLMDAGEAGTLLITEAYSLEAQEGHGARFFQMLETLEIQQ</sequence>
<proteinExistence type="predicted"/>
<evidence type="ECO:0000256" key="2">
    <source>
        <dbReference type="SAM" id="SignalP"/>
    </source>
</evidence>
<protein>
    <recommendedName>
        <fullName evidence="5">Lipoprotein</fullName>
    </recommendedName>
</protein>
<gene>
    <name evidence="3" type="ORF">SAMN04244570_0998</name>
</gene>
<dbReference type="Proteomes" id="UP000190042">
    <property type="component" value="Unassembled WGS sequence"/>
</dbReference>
<organism evidence="3 4">
    <name type="scientific">Sporosarcina newyorkensis</name>
    <dbReference type="NCBI Taxonomy" id="759851"/>
    <lineage>
        <taxon>Bacteria</taxon>
        <taxon>Bacillati</taxon>
        <taxon>Bacillota</taxon>
        <taxon>Bacilli</taxon>
        <taxon>Bacillales</taxon>
        <taxon>Caryophanaceae</taxon>
        <taxon>Sporosarcina</taxon>
    </lineage>
</organism>
<evidence type="ECO:0000313" key="3">
    <source>
        <dbReference type="EMBL" id="SKA90641.1"/>
    </source>
</evidence>
<keyword evidence="2" id="KW-0732">Signal</keyword>
<feature type="compositionally biased region" description="Polar residues" evidence="1">
    <location>
        <begin position="33"/>
        <end position="42"/>
    </location>
</feature>
<evidence type="ECO:0000313" key="4">
    <source>
        <dbReference type="Proteomes" id="UP000190042"/>
    </source>
</evidence>